<dbReference type="PROSITE" id="PS51186">
    <property type="entry name" value="GNAT"/>
    <property type="match status" value="1"/>
</dbReference>
<dbReference type="GO" id="GO:0016747">
    <property type="term" value="F:acyltransferase activity, transferring groups other than amino-acyl groups"/>
    <property type="evidence" value="ECO:0007669"/>
    <property type="project" value="InterPro"/>
</dbReference>
<organism evidence="2 3">
    <name type="scientific">Granulicella pectinivorans</name>
    <dbReference type="NCBI Taxonomy" id="474950"/>
    <lineage>
        <taxon>Bacteria</taxon>
        <taxon>Pseudomonadati</taxon>
        <taxon>Acidobacteriota</taxon>
        <taxon>Terriglobia</taxon>
        <taxon>Terriglobales</taxon>
        <taxon>Acidobacteriaceae</taxon>
        <taxon>Granulicella</taxon>
    </lineage>
</organism>
<name>A0A1I6LKW9_9BACT</name>
<dbReference type="NCBIfam" id="TIGR01681">
    <property type="entry name" value="HAD-SF-IIIC"/>
    <property type="match status" value="1"/>
</dbReference>
<dbReference type="RefSeq" id="WP_175528858.1">
    <property type="nucleotide sequence ID" value="NZ_FOZL01000001.1"/>
</dbReference>
<keyword evidence="3" id="KW-1185">Reference proteome</keyword>
<dbReference type="InterPro" id="IPR036412">
    <property type="entry name" value="HAD-like_sf"/>
</dbReference>
<evidence type="ECO:0000313" key="3">
    <source>
        <dbReference type="Proteomes" id="UP000199024"/>
    </source>
</evidence>
<protein>
    <submittedName>
        <fullName evidence="2">HAD-superfamily phosphatase, subfamily IIIC/FkbH-like domain-containing protein</fullName>
    </submittedName>
</protein>
<sequence>MGPEEPLPAVARALAAAERAAAEALGEPLARWDKFSSTVASMGHETFITWETLPLVHYLIRSLGPNGADWRSLFLGERMKQLHWPAETLDELIARRETVFQQDRDALVKILAGKVPPAELEAFTARLDRWRELVTTNVRTSREIKILLVGDCLFLDITTFLAALLLERGITLRPVFAASKNPVEMNALLRTHAADRFDLVCYSPYTYEQNLSLARTHFLQGIRSGPATLRTLADEAHAQMLPTFRMLGDLFECGVYVHNTANVRRHDGTPLSFAKNLITAYARRTAAKRVNELLDTTLREHNASAPRPAMLIDERALLARFGDINLSRKFYSTESVHPTVLSLRLAEIYTDFIGAVAGLTGRKVVVVDLDHTLWAGVIGEGAVQHHRDRQQTLKRLRAKGILLAIASKNDASNIRWDGAVLGANDFVSQQIHWELKSTSVRRIAAELNLDAKDFVFIDDRADEREMVSAAHPGLLALDALDEGPWRMLDWWATSLPEQKGADRTQFYADRKKRQELQEELGGDSGAVLAGLGLRVSIRTLVPKELDRAVELVNRTNQFNIRGSRVTRQQMAAWSKSDTHRILVAEAADKFGGMGIVSVMVLEGEEIAIWVLSCRVFGFGIETALLNEARRRTPVLRGAIVETERNQPCREVFAANGFQKDADGWLWPGGEVPADPEWLAVTTT</sequence>
<dbReference type="EMBL" id="FOZL01000001">
    <property type="protein sequence ID" value="SFS04053.1"/>
    <property type="molecule type" value="Genomic_DNA"/>
</dbReference>
<gene>
    <name evidence="2" type="ORF">SAMN05421771_0851</name>
</gene>
<reference evidence="2 3" key="1">
    <citation type="submission" date="2016-10" db="EMBL/GenBank/DDBJ databases">
        <authorList>
            <person name="de Groot N.N."/>
        </authorList>
    </citation>
    <scope>NUCLEOTIDE SEQUENCE [LARGE SCALE GENOMIC DNA]</scope>
    <source>
        <strain evidence="2 3">DSM 21001</strain>
    </source>
</reference>
<evidence type="ECO:0000259" key="1">
    <source>
        <dbReference type="PROSITE" id="PS51186"/>
    </source>
</evidence>
<dbReference type="InterPro" id="IPR023214">
    <property type="entry name" value="HAD_sf"/>
</dbReference>
<dbReference type="Proteomes" id="UP000199024">
    <property type="component" value="Unassembled WGS sequence"/>
</dbReference>
<dbReference type="NCBIfam" id="TIGR01686">
    <property type="entry name" value="FkbH"/>
    <property type="match status" value="1"/>
</dbReference>
<dbReference type="SUPFAM" id="SSF56784">
    <property type="entry name" value="HAD-like"/>
    <property type="match status" value="1"/>
</dbReference>
<dbReference type="InterPro" id="IPR016181">
    <property type="entry name" value="Acyl_CoA_acyltransferase"/>
</dbReference>
<dbReference type="AlphaFoldDB" id="A0A1I6LKW9"/>
<dbReference type="InterPro" id="IPR010033">
    <property type="entry name" value="HAD_SF_ppase_IIIC"/>
</dbReference>
<dbReference type="SUPFAM" id="SSF55729">
    <property type="entry name" value="Acyl-CoA N-acyltransferases (Nat)"/>
    <property type="match status" value="1"/>
</dbReference>
<dbReference type="Gene3D" id="3.40.630.30">
    <property type="match status" value="1"/>
</dbReference>
<dbReference type="Gene3D" id="3.40.50.1000">
    <property type="entry name" value="HAD superfamily/HAD-like"/>
    <property type="match status" value="1"/>
</dbReference>
<dbReference type="STRING" id="474950.SAMN05421771_0851"/>
<feature type="domain" description="N-acetyltransferase" evidence="1">
    <location>
        <begin position="535"/>
        <end position="681"/>
    </location>
</feature>
<proteinExistence type="predicted"/>
<dbReference type="InterPro" id="IPR000182">
    <property type="entry name" value="GNAT_dom"/>
</dbReference>
<accession>A0A1I6LKW9</accession>
<dbReference type="InterPro" id="IPR010037">
    <property type="entry name" value="FkbH_domain"/>
</dbReference>
<evidence type="ECO:0000313" key="2">
    <source>
        <dbReference type="EMBL" id="SFS04053.1"/>
    </source>
</evidence>